<sequence>MEPVLVTGAAGGRQGSTGRHLTAQLLGRGIPVRALVHTDDERATVLRALGAQVIVGDLRDLDATRAALDGIHRAYFTYPVIDGFLDATGTFAVAAHEAGVERVVAVSQLAAGPQALTPRMRQHWAAEQILDWADIGAIHLRAAVFHENLARIADTGDGDRLTLPMGPEHTELPLVAAADVARVAAGLLADPHIATESVILLTGDVQPIGAAARALGRTYHDADPTTWHRWALDFYRSPHAADHLTKLWEIFRLLGEGKGLYQITDSIEKYGGHPPTTLADYAAHRTRAH</sequence>
<reference evidence="2 3" key="1">
    <citation type="submission" date="2020-05" db="EMBL/GenBank/DDBJ databases">
        <title>MicrobeNet Type strains.</title>
        <authorList>
            <person name="Nicholson A.C."/>
        </authorList>
    </citation>
    <scope>NUCLEOTIDE SEQUENCE [LARGE SCALE GENOMIC DNA]</scope>
    <source>
        <strain evidence="2 3">JCM 3224</strain>
    </source>
</reference>
<dbReference type="SUPFAM" id="SSF51735">
    <property type="entry name" value="NAD(P)-binding Rossmann-fold domains"/>
    <property type="match status" value="1"/>
</dbReference>
<dbReference type="InterPro" id="IPR051604">
    <property type="entry name" value="Ergot_Alk_Oxidoreductase"/>
</dbReference>
<feature type="domain" description="NAD(P)-binding" evidence="1">
    <location>
        <begin position="14"/>
        <end position="191"/>
    </location>
</feature>
<accession>A0A849BW38</accession>
<dbReference type="InterPro" id="IPR016040">
    <property type="entry name" value="NAD(P)-bd_dom"/>
</dbReference>
<evidence type="ECO:0000313" key="3">
    <source>
        <dbReference type="Proteomes" id="UP000586827"/>
    </source>
</evidence>
<evidence type="ECO:0000259" key="1">
    <source>
        <dbReference type="Pfam" id="PF13460"/>
    </source>
</evidence>
<gene>
    <name evidence="2" type="ORF">HLB23_04765</name>
</gene>
<comment type="caution">
    <text evidence="2">The sequence shown here is derived from an EMBL/GenBank/DDBJ whole genome shotgun (WGS) entry which is preliminary data.</text>
</comment>
<name>A0A849BW38_9NOCA</name>
<dbReference type="Proteomes" id="UP000586827">
    <property type="component" value="Unassembled WGS sequence"/>
</dbReference>
<dbReference type="Gene3D" id="3.40.50.720">
    <property type="entry name" value="NAD(P)-binding Rossmann-like Domain"/>
    <property type="match status" value="1"/>
</dbReference>
<evidence type="ECO:0000313" key="2">
    <source>
        <dbReference type="EMBL" id="NNH69186.1"/>
    </source>
</evidence>
<dbReference type="PANTHER" id="PTHR43162">
    <property type="match status" value="1"/>
</dbReference>
<organism evidence="2 3">
    <name type="scientific">Nocardia uniformis</name>
    <dbReference type="NCBI Taxonomy" id="53432"/>
    <lineage>
        <taxon>Bacteria</taxon>
        <taxon>Bacillati</taxon>
        <taxon>Actinomycetota</taxon>
        <taxon>Actinomycetes</taxon>
        <taxon>Mycobacteriales</taxon>
        <taxon>Nocardiaceae</taxon>
        <taxon>Nocardia</taxon>
    </lineage>
</organism>
<dbReference type="InterPro" id="IPR036291">
    <property type="entry name" value="NAD(P)-bd_dom_sf"/>
</dbReference>
<dbReference type="EMBL" id="JABELX010000001">
    <property type="protein sequence ID" value="NNH69186.1"/>
    <property type="molecule type" value="Genomic_DNA"/>
</dbReference>
<dbReference type="Pfam" id="PF13460">
    <property type="entry name" value="NAD_binding_10"/>
    <property type="match status" value="1"/>
</dbReference>
<dbReference type="RefSeq" id="WP_067526851.1">
    <property type="nucleotide sequence ID" value="NZ_JABELX010000001.1"/>
</dbReference>
<proteinExistence type="predicted"/>
<dbReference type="AlphaFoldDB" id="A0A849BW38"/>
<keyword evidence="3" id="KW-1185">Reference proteome</keyword>
<protein>
    <submittedName>
        <fullName evidence="2">NAD(P)H-binding protein</fullName>
    </submittedName>
</protein>
<dbReference type="PANTHER" id="PTHR43162:SF1">
    <property type="entry name" value="PRESTALK A DIFFERENTIATION PROTEIN A"/>
    <property type="match status" value="1"/>
</dbReference>